<dbReference type="GO" id="GO:0015031">
    <property type="term" value="P:protein transport"/>
    <property type="evidence" value="ECO:0007669"/>
    <property type="project" value="UniProtKB-KW"/>
</dbReference>
<dbReference type="HAMAP" id="MF_01810">
    <property type="entry name" value="YidC_type1"/>
    <property type="match status" value="1"/>
</dbReference>
<evidence type="ECO:0000256" key="12">
    <source>
        <dbReference type="ARBA" id="ARBA00033342"/>
    </source>
</evidence>
<feature type="domain" description="Membrane insertase YidC/Oxa/ALB C-terminal" evidence="14">
    <location>
        <begin position="378"/>
        <end position="581"/>
    </location>
</feature>
<feature type="transmembrane region" description="Helical" evidence="13">
    <location>
        <begin position="378"/>
        <end position="398"/>
    </location>
</feature>
<keyword evidence="17" id="KW-1185">Reference proteome</keyword>
<evidence type="ECO:0000256" key="1">
    <source>
        <dbReference type="ARBA" id="ARBA00004429"/>
    </source>
</evidence>
<keyword evidence="8 13" id="KW-1133">Transmembrane helix</keyword>
<feature type="transmembrane region" description="Helical" evidence="13">
    <location>
        <begin position="504"/>
        <end position="523"/>
    </location>
</feature>
<dbReference type="GO" id="GO:0005886">
    <property type="term" value="C:plasma membrane"/>
    <property type="evidence" value="ECO:0007669"/>
    <property type="project" value="UniProtKB-SubCell"/>
</dbReference>
<dbReference type="Pfam" id="PF02096">
    <property type="entry name" value="60KD_IMP"/>
    <property type="match status" value="1"/>
</dbReference>
<comment type="function">
    <text evidence="13">Required for the insertion and/or proper folding and/or complex formation of integral membrane proteins into the membrane. Involved in integration of membrane proteins that insert both dependently and independently of the Sec translocase complex, as well as at least some lipoproteins. Aids folding of multispanning membrane proteins.</text>
</comment>
<dbReference type="InterPro" id="IPR028053">
    <property type="entry name" value="Membr_insert_YidC_N"/>
</dbReference>
<proteinExistence type="inferred from homology"/>
<feature type="transmembrane region" description="Helical" evidence="13">
    <location>
        <begin position="543"/>
        <end position="559"/>
    </location>
</feature>
<evidence type="ECO:0000259" key="14">
    <source>
        <dbReference type="Pfam" id="PF02096"/>
    </source>
</evidence>
<evidence type="ECO:0000313" key="17">
    <source>
        <dbReference type="Proteomes" id="UP000249300"/>
    </source>
</evidence>
<keyword evidence="4 13" id="KW-0813">Transport</keyword>
<keyword evidence="9 13" id="KW-0472">Membrane</keyword>
<evidence type="ECO:0000313" key="16">
    <source>
        <dbReference type="EMBL" id="SQH73681.1"/>
    </source>
</evidence>
<dbReference type="PANTHER" id="PTHR12428">
    <property type="entry name" value="OXA1"/>
    <property type="match status" value="1"/>
</dbReference>
<dbReference type="InterPro" id="IPR019998">
    <property type="entry name" value="Membr_insert_YidC"/>
</dbReference>
<dbReference type="NCBIfam" id="NF002356">
    <property type="entry name" value="PRK01318.2-3"/>
    <property type="match status" value="1"/>
</dbReference>
<dbReference type="GO" id="GO:0051205">
    <property type="term" value="P:protein insertion into membrane"/>
    <property type="evidence" value="ECO:0007669"/>
    <property type="project" value="TreeGrafter"/>
</dbReference>
<reference evidence="16 17" key="1">
    <citation type="submission" date="2018-06" db="EMBL/GenBank/DDBJ databases">
        <authorList>
            <consortium name="Pathogen Informatics"/>
            <person name="Doyle S."/>
        </authorList>
    </citation>
    <scope>NUCLEOTIDE SEQUENCE [LARGE SCALE GENOMIC DNA]</scope>
    <source>
        <strain evidence="16 17">NCTC12858</strain>
    </source>
</reference>
<dbReference type="PRINTS" id="PR00701">
    <property type="entry name" value="60KDINNERMP"/>
</dbReference>
<feature type="transmembrane region" description="Helical" evidence="13">
    <location>
        <begin position="565"/>
        <end position="585"/>
    </location>
</feature>
<feature type="transmembrane region" description="Helical" evidence="13">
    <location>
        <begin position="439"/>
        <end position="468"/>
    </location>
</feature>
<dbReference type="RefSeq" id="WP_023940239.1">
    <property type="nucleotide sequence ID" value="NZ_LS483447.1"/>
</dbReference>
<evidence type="ECO:0000259" key="15">
    <source>
        <dbReference type="Pfam" id="PF14849"/>
    </source>
</evidence>
<dbReference type="AlphaFoldDB" id="A0A2X4SVB6"/>
<comment type="subcellular location">
    <subcellularLocation>
        <location evidence="1">Cell inner membrane</location>
        <topology evidence="1">Multi-pass membrane protein</topology>
    </subcellularLocation>
    <subcellularLocation>
        <location evidence="13">Cell membrane</location>
        <topology evidence="13">Multi-pass membrane protein</topology>
    </subcellularLocation>
</comment>
<dbReference type="KEGG" id="pcre:NCTC12858_01546"/>
<dbReference type="InterPro" id="IPR038221">
    <property type="entry name" value="YidC_periplasmic_sf"/>
</dbReference>
<organism evidence="16 17">
    <name type="scientific">Porphyromonas crevioricanis</name>
    <dbReference type="NCBI Taxonomy" id="393921"/>
    <lineage>
        <taxon>Bacteria</taxon>
        <taxon>Pseudomonadati</taxon>
        <taxon>Bacteroidota</taxon>
        <taxon>Bacteroidia</taxon>
        <taxon>Bacteroidales</taxon>
        <taxon>Porphyromonadaceae</taxon>
        <taxon>Porphyromonas</taxon>
    </lineage>
</organism>
<dbReference type="EMBL" id="LS483447">
    <property type="protein sequence ID" value="SQH73681.1"/>
    <property type="molecule type" value="Genomic_DNA"/>
</dbReference>
<evidence type="ECO:0000256" key="7">
    <source>
        <dbReference type="ARBA" id="ARBA00022927"/>
    </source>
</evidence>
<keyword evidence="10 13" id="KW-0143">Chaperone</keyword>
<comment type="subunit">
    <text evidence="13">Interacts with the Sec translocase complex via SecD. Specifically interacts with transmembrane segments of nascent integral membrane proteins during membrane integration.</text>
</comment>
<dbReference type="GO" id="GO:0032977">
    <property type="term" value="F:membrane insertase activity"/>
    <property type="evidence" value="ECO:0007669"/>
    <property type="project" value="InterPro"/>
</dbReference>
<evidence type="ECO:0000256" key="13">
    <source>
        <dbReference type="HAMAP-Rule" id="MF_01810"/>
    </source>
</evidence>
<dbReference type="CDD" id="cd19961">
    <property type="entry name" value="EcYidC-like_peri"/>
    <property type="match status" value="1"/>
</dbReference>
<evidence type="ECO:0000256" key="11">
    <source>
        <dbReference type="ARBA" id="ARBA00033245"/>
    </source>
</evidence>
<evidence type="ECO:0000256" key="5">
    <source>
        <dbReference type="ARBA" id="ARBA00022475"/>
    </source>
</evidence>
<sequence>MDKNTLWGMLLIGAIIIGFSILNKPEETFPVIDNIPQSDTIALSQKAQQTPATTLPMDSLSADSVLLSSSTMQKYGVLSGVSVGESRQITLKNELLSIAFDTKGGSPVQAELLQYKAQEDKPLYLFAKEDIRVNLPLLTIDNRLVNTEDLYFSVLNASDTSLTMRLPVDSLSHMDITYTLPRNDYRLGISIRGEGLNRLLPANMSFQDLEWTQKMRTQEKSWKFENQYTSIYYKYRGGEMESLSPTKNEAKENIKEPIRWIAFKDKYFSTVLISDNDAFENNIFEIKTFAEDSEYTKECSMRTSFPFSVNDNSQAEFTLFLGPNDYNLLRGYDAELSGNKESLELDQLVYLGASVFRWINQFLIIPTVNFLSGFVSNWGIIILLLTILIKLLLSPLTYKSYMSQAKMRVLKPQVEAINAKYPGNEQSMMLKRNQETMSLYRAAGASPMSGCLPMLLQMPFLIALYMYFPTSILLRGESFLWAKDLSTYDPILSWDVHIPIISTYFGNHISLFCLLWAITNVIYTKYTMSQSSTGQAQMPGFKYMPYIMTVMFLVFFNSNSSGLCYYYFISTLITILQYIFFRFGINEEKLLAKMEENKKRPQKKSKWVARMEQLQKQQQELQRQQRKRK</sequence>
<protein>
    <recommendedName>
        <fullName evidence="3 13">Membrane protein insertase YidC</fullName>
    </recommendedName>
    <alternativeName>
        <fullName evidence="12 13">Foldase YidC</fullName>
    </alternativeName>
    <alternativeName>
        <fullName evidence="11 13">Membrane integrase YidC</fullName>
    </alternativeName>
    <alternativeName>
        <fullName evidence="13">Membrane protein YidC</fullName>
    </alternativeName>
</protein>
<keyword evidence="5 13" id="KW-1003">Cell membrane</keyword>
<evidence type="ECO:0000256" key="2">
    <source>
        <dbReference type="ARBA" id="ARBA00010527"/>
    </source>
</evidence>
<evidence type="ECO:0000256" key="3">
    <source>
        <dbReference type="ARBA" id="ARBA00015325"/>
    </source>
</evidence>
<dbReference type="NCBIfam" id="TIGR03593">
    <property type="entry name" value="yidC_nterm"/>
    <property type="match status" value="1"/>
</dbReference>
<dbReference type="CDD" id="cd20070">
    <property type="entry name" value="5TM_YidC_Alb3"/>
    <property type="match status" value="1"/>
</dbReference>
<dbReference type="InterPro" id="IPR028055">
    <property type="entry name" value="YidC/Oxa/ALB_C"/>
</dbReference>
<evidence type="ECO:0000256" key="4">
    <source>
        <dbReference type="ARBA" id="ARBA00022448"/>
    </source>
</evidence>
<accession>A0A2X4SVB6</accession>
<comment type="similarity">
    <text evidence="2 13">Belongs to the OXA1/ALB3/YidC family. Type 1 subfamily.</text>
</comment>
<dbReference type="Proteomes" id="UP000249300">
    <property type="component" value="Chromosome 1"/>
</dbReference>
<keyword evidence="6 13" id="KW-0812">Transmembrane</keyword>
<evidence type="ECO:0000256" key="9">
    <source>
        <dbReference type="ARBA" id="ARBA00023136"/>
    </source>
</evidence>
<evidence type="ECO:0000256" key="6">
    <source>
        <dbReference type="ARBA" id="ARBA00022692"/>
    </source>
</evidence>
<dbReference type="InterPro" id="IPR001708">
    <property type="entry name" value="YidC/ALB3/OXA1/COX18"/>
</dbReference>
<dbReference type="Gene3D" id="2.70.98.90">
    <property type="match status" value="1"/>
</dbReference>
<name>A0A2X4SVB6_9PORP</name>
<gene>
    <name evidence="13 16" type="primary">yidC</name>
    <name evidence="16" type="ORF">NCTC12858_01546</name>
</gene>
<dbReference type="PANTHER" id="PTHR12428:SF65">
    <property type="entry name" value="CYTOCHROME C OXIDASE ASSEMBLY PROTEIN COX18, MITOCHONDRIAL"/>
    <property type="match status" value="1"/>
</dbReference>
<keyword evidence="7 13" id="KW-0653">Protein transport</keyword>
<feature type="domain" description="Membrane insertase YidC N-terminal" evidence="15">
    <location>
        <begin position="88"/>
        <end position="364"/>
    </location>
</feature>
<evidence type="ECO:0000256" key="10">
    <source>
        <dbReference type="ARBA" id="ARBA00023186"/>
    </source>
</evidence>
<dbReference type="NCBIfam" id="TIGR03592">
    <property type="entry name" value="yidC_oxa1_cterm"/>
    <property type="match status" value="1"/>
</dbReference>
<dbReference type="Pfam" id="PF14849">
    <property type="entry name" value="YidC_periplas"/>
    <property type="match status" value="1"/>
</dbReference>
<evidence type="ECO:0000256" key="8">
    <source>
        <dbReference type="ARBA" id="ARBA00022989"/>
    </source>
</evidence>
<dbReference type="InterPro" id="IPR047196">
    <property type="entry name" value="YidC_ALB_C"/>
</dbReference>
<feature type="transmembrane region" description="Helical" evidence="13">
    <location>
        <begin position="6"/>
        <end position="22"/>
    </location>
</feature>